<accession>A0A2M4B4K9</accession>
<evidence type="ECO:0000256" key="1">
    <source>
        <dbReference type="SAM" id="SignalP"/>
    </source>
</evidence>
<proteinExistence type="predicted"/>
<feature type="chain" id="PRO_5014610712" evidence="1">
    <location>
        <begin position="19"/>
        <end position="78"/>
    </location>
</feature>
<evidence type="ECO:0000313" key="2">
    <source>
        <dbReference type="EMBL" id="MBW47994.1"/>
    </source>
</evidence>
<sequence>MCTLTIAIVMLSTQGTLARPHQHSPSIPAFLLPASCLHTTPTQRPTTASLLLIICHSIFGLNAAQLASGACWPFRCTC</sequence>
<dbReference type="AlphaFoldDB" id="A0A2M4B4K9"/>
<protein>
    <submittedName>
        <fullName evidence="2">Putative secreted protein</fullName>
    </submittedName>
</protein>
<keyword evidence="1" id="KW-0732">Signal</keyword>
<feature type="signal peptide" evidence="1">
    <location>
        <begin position="1"/>
        <end position="18"/>
    </location>
</feature>
<name>A0A2M4B4K9_9DIPT</name>
<reference evidence="2" key="1">
    <citation type="submission" date="2018-01" db="EMBL/GenBank/DDBJ databases">
        <title>An insight into the sialome of Amazonian anophelines.</title>
        <authorList>
            <person name="Ribeiro J.M."/>
            <person name="Scarpassa V."/>
            <person name="Calvo E."/>
        </authorList>
    </citation>
    <scope>NUCLEOTIDE SEQUENCE</scope>
    <source>
        <tissue evidence="2">Salivary glands</tissue>
    </source>
</reference>
<dbReference type="EMBL" id="GGFK01014673">
    <property type="protein sequence ID" value="MBW47994.1"/>
    <property type="molecule type" value="Transcribed_RNA"/>
</dbReference>
<organism evidence="2">
    <name type="scientific">Anopheles triannulatus</name>
    <dbReference type="NCBI Taxonomy" id="58253"/>
    <lineage>
        <taxon>Eukaryota</taxon>
        <taxon>Metazoa</taxon>
        <taxon>Ecdysozoa</taxon>
        <taxon>Arthropoda</taxon>
        <taxon>Hexapoda</taxon>
        <taxon>Insecta</taxon>
        <taxon>Pterygota</taxon>
        <taxon>Neoptera</taxon>
        <taxon>Endopterygota</taxon>
        <taxon>Diptera</taxon>
        <taxon>Nematocera</taxon>
        <taxon>Culicoidea</taxon>
        <taxon>Culicidae</taxon>
        <taxon>Anophelinae</taxon>
        <taxon>Anopheles</taxon>
    </lineage>
</organism>